<organism evidence="1">
    <name type="scientific">Pararge aegeria</name>
    <name type="common">speckled wood butterfly</name>
    <dbReference type="NCBI Taxonomy" id="116150"/>
    <lineage>
        <taxon>Eukaryota</taxon>
        <taxon>Metazoa</taxon>
        <taxon>Ecdysozoa</taxon>
        <taxon>Arthropoda</taxon>
        <taxon>Hexapoda</taxon>
        <taxon>Insecta</taxon>
        <taxon>Pterygota</taxon>
        <taxon>Neoptera</taxon>
        <taxon>Endopterygota</taxon>
        <taxon>Lepidoptera</taxon>
        <taxon>Glossata</taxon>
        <taxon>Ditrysia</taxon>
        <taxon>Papilionoidea</taxon>
        <taxon>Nymphalidae</taxon>
        <taxon>Satyrinae</taxon>
        <taxon>Satyrini</taxon>
        <taxon>Parargina</taxon>
        <taxon>Pararge</taxon>
    </lineage>
</organism>
<protein>
    <submittedName>
        <fullName evidence="1">Uncharacterized protein</fullName>
    </submittedName>
</protein>
<dbReference type="EMBL" id="GAIX01010433">
    <property type="protein sequence ID" value="JAA82127.1"/>
    <property type="molecule type" value="Transcribed_RNA"/>
</dbReference>
<reference evidence="1" key="2">
    <citation type="submission" date="2013-05" db="EMBL/GenBank/DDBJ databases">
        <authorList>
            <person name="Carter J.-M."/>
            <person name="Baker S.C."/>
            <person name="Pink R."/>
            <person name="Carter D.R.F."/>
            <person name="Collins A."/>
            <person name="Tomlin J."/>
            <person name="Gibbs M."/>
            <person name="Breuker C.J."/>
        </authorList>
    </citation>
    <scope>NUCLEOTIDE SEQUENCE</scope>
    <source>
        <tissue evidence="1">Ovary</tissue>
    </source>
</reference>
<sequence>TNWCRFCQFSLEISLETKLTGLEIPTVIYAMCPEEKSSTIFKQVKIRYICQHNWYHFVTNLVVIYLRQSFKSTSNLCNQ</sequence>
<evidence type="ECO:0000313" key="1">
    <source>
        <dbReference type="EMBL" id="JAA82127.1"/>
    </source>
</evidence>
<reference evidence="1" key="1">
    <citation type="journal article" date="2013" name="BMC Genomics">
        <title>Unscrambling butterfly oogenesis.</title>
        <authorList>
            <person name="Carter J.M."/>
            <person name="Baker S.C."/>
            <person name="Pink R."/>
            <person name="Carter D.R."/>
            <person name="Collins A."/>
            <person name="Tomlin J."/>
            <person name="Gibbs M."/>
            <person name="Breuker C.J."/>
        </authorList>
    </citation>
    <scope>NUCLEOTIDE SEQUENCE</scope>
    <source>
        <tissue evidence="1">Ovary</tissue>
    </source>
</reference>
<dbReference type="AlphaFoldDB" id="S4PUE4"/>
<proteinExistence type="predicted"/>
<accession>S4PUE4</accession>
<name>S4PUE4_9NEOP</name>
<feature type="non-terminal residue" evidence="1">
    <location>
        <position position="1"/>
    </location>
</feature>